<protein>
    <submittedName>
        <fullName evidence="4">Amidohydrolase</fullName>
        <ecNumber evidence="4">3.5.1.32</ecNumber>
    </submittedName>
</protein>
<keyword evidence="5" id="KW-1185">Reference proteome</keyword>
<dbReference type="InterPro" id="IPR036264">
    <property type="entry name" value="Bact_exopeptidase_dim_dom"/>
</dbReference>
<keyword evidence="2" id="KW-0479">Metal-binding</keyword>
<dbReference type="GO" id="GO:0047980">
    <property type="term" value="F:hippurate hydrolase activity"/>
    <property type="evidence" value="ECO:0007669"/>
    <property type="project" value="UniProtKB-EC"/>
</dbReference>
<evidence type="ECO:0000256" key="2">
    <source>
        <dbReference type="PIRSR" id="PIRSR005962-1"/>
    </source>
</evidence>
<dbReference type="NCBIfam" id="TIGR01891">
    <property type="entry name" value="amidohydrolases"/>
    <property type="match status" value="1"/>
</dbReference>
<sequence length="389" mass="42011">MPELDLGGFLPELRDIRQHLHSIPEIGLEEHETSDFIAAKLEGWGFQITRYLGKTGLVASLRRGAGKRSIGLRADFDALPIMEETKLPYASGHSGVMHACGHDGHAAMLLGAAWLLSHTNDFSGTVHFIFQPAEENFGGAQLMIDDGLLDWFPCDEIFALHNWPGLTAGVFSSRPGPIAASIDAVTLTIRGLGGHGAEPEKSIDPVVVGSSIVMALQTLASRTVSPHSPCVVTVGAFNAGSVCNVIPDTAKLEISIRATDPAVRDDIRAKIETIARLQAESFRATAEFEWIVGYPATINDVTAFEQVQRTVTNHFGPAFFKLCDKPFMGSEDFSFLLEKIPGAYVLIGNGDSANLHTSKYDFNDEILGPGIAFFAHLVTDVLRDEAVQA</sequence>
<dbReference type="EC" id="3.5.1.32" evidence="4"/>
<dbReference type="InterPro" id="IPR002933">
    <property type="entry name" value="Peptidase_M20"/>
</dbReference>
<feature type="binding site" evidence="2">
    <location>
        <position position="100"/>
    </location>
    <ligand>
        <name>Mn(2+)</name>
        <dbReference type="ChEBI" id="CHEBI:29035"/>
        <label>2</label>
    </ligand>
</feature>
<reference evidence="4 5" key="1">
    <citation type="journal article" date="2010" name="Stand. Genomic Sci.">
        <title>Complete genome sequence of Rhizobium leguminosarum bv trifolii strain WSM2304, an effective microsymbiont of the South American clover Trifolium polymorphum.</title>
        <authorList>
            <person name="Reeve W."/>
            <person name="O'Hara G."/>
            <person name="Chain P."/>
            <person name="Ardley J."/>
            <person name="Brau L."/>
            <person name="Nandesena K."/>
            <person name="Tiwari R."/>
            <person name="Malfatti S."/>
            <person name="Kiss H."/>
            <person name="Lapidus A."/>
            <person name="Copeland A."/>
            <person name="Nolan M."/>
            <person name="Land M."/>
            <person name="Ivanova N."/>
            <person name="Mavromatis K."/>
            <person name="Markowitz V."/>
            <person name="Kyrpides N."/>
            <person name="Melino V."/>
            <person name="Denton M."/>
            <person name="Yates R."/>
            <person name="Howieson J."/>
        </authorList>
    </citation>
    <scope>NUCLEOTIDE SEQUENCE [LARGE SCALE GENOMIC DNA]</scope>
    <source>
        <strain evidence="4 5">WSM2304</strain>
    </source>
</reference>
<dbReference type="Gene3D" id="3.30.70.360">
    <property type="match status" value="1"/>
</dbReference>
<dbReference type="InterPro" id="IPR011650">
    <property type="entry name" value="Peptidase_M20_dimer"/>
</dbReference>
<dbReference type="Pfam" id="PF01546">
    <property type="entry name" value="Peptidase_M20"/>
    <property type="match status" value="1"/>
</dbReference>
<feature type="binding site" evidence="2">
    <location>
        <position position="356"/>
    </location>
    <ligand>
        <name>Mn(2+)</name>
        <dbReference type="ChEBI" id="CHEBI:29035"/>
        <label>2</label>
    </ligand>
</feature>
<name>A0ABF7QVJ4_RHILW</name>
<feature type="binding site" evidence="2">
    <location>
        <position position="102"/>
    </location>
    <ligand>
        <name>Mn(2+)</name>
        <dbReference type="ChEBI" id="CHEBI:29035"/>
        <label>2</label>
    </ligand>
</feature>
<feature type="domain" description="Peptidase M20 dimerisation" evidence="3">
    <location>
        <begin position="184"/>
        <end position="276"/>
    </location>
</feature>
<gene>
    <name evidence="4" type="ordered locus">Rleg2_4873</name>
</gene>
<keyword evidence="4" id="KW-0614">Plasmid</keyword>
<dbReference type="GO" id="GO:0050118">
    <property type="term" value="F:N-acetyldiaminopimelate deacetylase activity"/>
    <property type="evidence" value="ECO:0007669"/>
    <property type="project" value="UniProtKB-ARBA"/>
</dbReference>
<evidence type="ECO:0000313" key="4">
    <source>
        <dbReference type="EMBL" id="ACI58109.1"/>
    </source>
</evidence>
<dbReference type="KEGG" id="rlt:Rleg2_4873"/>
<dbReference type="GO" id="GO:0019877">
    <property type="term" value="P:diaminopimelate biosynthetic process"/>
    <property type="evidence" value="ECO:0007669"/>
    <property type="project" value="UniProtKB-ARBA"/>
</dbReference>
<dbReference type="AlphaFoldDB" id="A0ABF7QVJ4"/>
<feature type="binding site" evidence="2">
    <location>
        <position position="135"/>
    </location>
    <ligand>
        <name>Mn(2+)</name>
        <dbReference type="ChEBI" id="CHEBI:29035"/>
        <label>2</label>
    </ligand>
</feature>
<dbReference type="PANTHER" id="PTHR11014:SF63">
    <property type="entry name" value="METALLOPEPTIDASE, PUTATIVE (AFU_ORTHOLOGUE AFUA_6G09600)-RELATED"/>
    <property type="match status" value="1"/>
</dbReference>
<dbReference type="SUPFAM" id="SSF53187">
    <property type="entry name" value="Zn-dependent exopeptidases"/>
    <property type="match status" value="1"/>
</dbReference>
<dbReference type="EMBL" id="CP001192">
    <property type="protein sequence ID" value="ACI58109.1"/>
    <property type="molecule type" value="Genomic_DNA"/>
</dbReference>
<comment type="cofactor">
    <cofactor evidence="2">
        <name>Mn(2+)</name>
        <dbReference type="ChEBI" id="CHEBI:29035"/>
    </cofactor>
    <text evidence="2">The Mn(2+) ion enhances activity.</text>
</comment>
<geneLocation type="plasmid" evidence="4 5">
    <name>pRLG201</name>
</geneLocation>
<dbReference type="SUPFAM" id="SSF55031">
    <property type="entry name" value="Bacterial exopeptidase dimerisation domain"/>
    <property type="match status" value="1"/>
</dbReference>
<dbReference type="PANTHER" id="PTHR11014">
    <property type="entry name" value="PEPTIDASE M20 FAMILY MEMBER"/>
    <property type="match status" value="1"/>
</dbReference>
<feature type="binding site" evidence="2">
    <location>
        <position position="161"/>
    </location>
    <ligand>
        <name>Mn(2+)</name>
        <dbReference type="ChEBI" id="CHEBI:29035"/>
        <label>2</label>
    </ligand>
</feature>
<evidence type="ECO:0000313" key="5">
    <source>
        <dbReference type="Proteomes" id="UP000008330"/>
    </source>
</evidence>
<dbReference type="CDD" id="cd05666">
    <property type="entry name" value="M20_Acy1-like"/>
    <property type="match status" value="1"/>
</dbReference>
<accession>A0ABF7QVJ4</accession>
<evidence type="ECO:0000256" key="1">
    <source>
        <dbReference type="ARBA" id="ARBA00022801"/>
    </source>
</evidence>
<dbReference type="Proteomes" id="UP000008330">
    <property type="component" value="Plasmid pRLG201"/>
</dbReference>
<dbReference type="Gene3D" id="3.40.630.10">
    <property type="entry name" value="Zn peptidases"/>
    <property type="match status" value="1"/>
</dbReference>
<keyword evidence="1 4" id="KW-0378">Hydrolase</keyword>
<proteinExistence type="predicted"/>
<dbReference type="RefSeq" id="WP_003592294.1">
    <property type="nucleotide sequence ID" value="NC_011368.1"/>
</dbReference>
<dbReference type="FunFam" id="3.30.70.360:FF:000001">
    <property type="entry name" value="N-acetyldiaminopimelate deacetylase"/>
    <property type="match status" value="1"/>
</dbReference>
<keyword evidence="2" id="KW-0464">Manganese</keyword>
<dbReference type="InterPro" id="IPR017439">
    <property type="entry name" value="Amidohydrolase"/>
</dbReference>
<evidence type="ECO:0000259" key="3">
    <source>
        <dbReference type="Pfam" id="PF07687"/>
    </source>
</evidence>
<dbReference type="Pfam" id="PF07687">
    <property type="entry name" value="M20_dimer"/>
    <property type="match status" value="1"/>
</dbReference>
<dbReference type="PIRSF" id="PIRSF005962">
    <property type="entry name" value="Pept_M20D_amidohydro"/>
    <property type="match status" value="1"/>
</dbReference>
<organism evidence="4 5">
    <name type="scientific">Rhizobium leguminosarum bv. trifolii (strain WSM2304)</name>
    <dbReference type="NCBI Taxonomy" id="395492"/>
    <lineage>
        <taxon>Bacteria</taxon>
        <taxon>Pseudomonadati</taxon>
        <taxon>Pseudomonadota</taxon>
        <taxon>Alphaproteobacteria</taxon>
        <taxon>Hyphomicrobiales</taxon>
        <taxon>Rhizobiaceae</taxon>
        <taxon>Rhizobium/Agrobacterium group</taxon>
        <taxon>Rhizobium</taxon>
    </lineage>
</organism>